<comment type="caution">
    <text evidence="4">The sequence shown here is derived from an EMBL/GenBank/DDBJ whole genome shotgun (WGS) entry which is preliminary data.</text>
</comment>
<feature type="region of interest" description="Disordered" evidence="1">
    <location>
        <begin position="381"/>
        <end position="414"/>
    </location>
</feature>
<feature type="compositionally biased region" description="Polar residues" evidence="1">
    <location>
        <begin position="102"/>
        <end position="127"/>
    </location>
</feature>
<evidence type="ECO:0000259" key="3">
    <source>
        <dbReference type="Pfam" id="PF00149"/>
    </source>
</evidence>
<keyword evidence="2" id="KW-0472">Membrane</keyword>
<dbReference type="Pfam" id="PF00149">
    <property type="entry name" value="Metallophos"/>
    <property type="match status" value="1"/>
</dbReference>
<dbReference type="GO" id="GO:0005737">
    <property type="term" value="C:cytoplasm"/>
    <property type="evidence" value="ECO:0007669"/>
    <property type="project" value="TreeGrafter"/>
</dbReference>
<evidence type="ECO:0000256" key="1">
    <source>
        <dbReference type="SAM" id="MobiDB-lite"/>
    </source>
</evidence>
<feature type="compositionally biased region" description="Acidic residues" evidence="1">
    <location>
        <begin position="271"/>
        <end position="283"/>
    </location>
</feature>
<dbReference type="PANTHER" id="PTHR42850:SF4">
    <property type="entry name" value="ZINC-DEPENDENT ENDOPOLYPHOSPHATASE"/>
    <property type="match status" value="1"/>
</dbReference>
<keyword evidence="5" id="KW-1185">Reference proteome</keyword>
<dbReference type="InterPro" id="IPR004843">
    <property type="entry name" value="Calcineurin-like_PHP"/>
</dbReference>
<dbReference type="GO" id="GO:0000298">
    <property type="term" value="F:endopolyphosphatase activity"/>
    <property type="evidence" value="ECO:0007669"/>
    <property type="project" value="TreeGrafter"/>
</dbReference>
<feature type="region of interest" description="Disordered" evidence="1">
    <location>
        <begin position="60"/>
        <end position="138"/>
    </location>
</feature>
<evidence type="ECO:0000313" key="4">
    <source>
        <dbReference type="EMBL" id="KAK4192754.1"/>
    </source>
</evidence>
<evidence type="ECO:0000256" key="2">
    <source>
        <dbReference type="SAM" id="Phobius"/>
    </source>
</evidence>
<reference evidence="4" key="1">
    <citation type="journal article" date="2023" name="Mol. Phylogenet. Evol.">
        <title>Genome-scale phylogeny and comparative genomics of the fungal order Sordariales.</title>
        <authorList>
            <person name="Hensen N."/>
            <person name="Bonometti L."/>
            <person name="Westerberg I."/>
            <person name="Brannstrom I.O."/>
            <person name="Guillou S."/>
            <person name="Cros-Aarteil S."/>
            <person name="Calhoun S."/>
            <person name="Haridas S."/>
            <person name="Kuo A."/>
            <person name="Mondo S."/>
            <person name="Pangilinan J."/>
            <person name="Riley R."/>
            <person name="LaButti K."/>
            <person name="Andreopoulos B."/>
            <person name="Lipzen A."/>
            <person name="Chen C."/>
            <person name="Yan M."/>
            <person name="Daum C."/>
            <person name="Ng V."/>
            <person name="Clum A."/>
            <person name="Steindorff A."/>
            <person name="Ohm R.A."/>
            <person name="Martin F."/>
            <person name="Silar P."/>
            <person name="Natvig D.O."/>
            <person name="Lalanne C."/>
            <person name="Gautier V."/>
            <person name="Ament-Velasquez S.L."/>
            <person name="Kruys A."/>
            <person name="Hutchinson M.I."/>
            <person name="Powell A.J."/>
            <person name="Barry K."/>
            <person name="Miller A.N."/>
            <person name="Grigoriev I.V."/>
            <person name="Debuchy R."/>
            <person name="Gladieux P."/>
            <person name="Hiltunen Thoren M."/>
            <person name="Johannesson H."/>
        </authorList>
    </citation>
    <scope>NUCLEOTIDE SEQUENCE</scope>
    <source>
        <strain evidence="4">PSN309</strain>
    </source>
</reference>
<dbReference type="Gene3D" id="3.60.21.10">
    <property type="match status" value="1"/>
</dbReference>
<dbReference type="InterPro" id="IPR029052">
    <property type="entry name" value="Metallo-depent_PP-like"/>
</dbReference>
<feature type="domain" description="Calcineurin-like phosphoesterase" evidence="3">
    <location>
        <begin position="177"/>
        <end position="260"/>
    </location>
</feature>
<dbReference type="InterPro" id="IPR050126">
    <property type="entry name" value="Ap4A_hydrolase"/>
</dbReference>
<dbReference type="EMBL" id="MU864353">
    <property type="protein sequence ID" value="KAK4192754.1"/>
    <property type="molecule type" value="Genomic_DNA"/>
</dbReference>
<dbReference type="PANTHER" id="PTHR42850">
    <property type="entry name" value="METALLOPHOSPHOESTERASE"/>
    <property type="match status" value="1"/>
</dbReference>
<protein>
    <submittedName>
        <fullName evidence="4">Metallo-dependent phosphatase-like protein</fullName>
    </submittedName>
</protein>
<proteinExistence type="predicted"/>
<feature type="transmembrane region" description="Helical" evidence="2">
    <location>
        <begin position="21"/>
        <end position="42"/>
    </location>
</feature>
<name>A0AAN6X2E2_9PEZI</name>
<feature type="compositionally biased region" description="Low complexity" evidence="1">
    <location>
        <begin position="259"/>
        <end position="269"/>
    </location>
</feature>
<sequence length="547" mass="61009">MMMIPPPITHMLNHRPPRTTLFLIFGGISFLTLCLFTLHLPVLNQFASTRIFGSSSATAVLVPPTKPTTGMTSSYEPAHLRPQPPVADNLDGDNDKSDDSKTPTSQSQMPISHNNMGPPTDNNASSEITHEEEGEDTSTLEMTTFTNHHPPILPPPVLLADLPHKYLPISGSSKPKRLIILGDVHGHLVPLKSLLSQLNFNHHAGDHAIFAGDLITKGPDSRGVIQLAMNINASAVRGNHEDRVLAAAHGLRKLDYWPQQQQQQQQQQQGTEEEKDVLEEAEEQIQKRHKDRHARDVAKSLTKSQLRWIEHLPIILRLGSVVPPSFSLSSSSSSSKKEPPKEPWNAGQITVVHGGLVPGVPFEKQEPWAVMNMRSLVYPARKHRPAHKRPHRQRQQDEEETETADEEDEYEVEEEEVYDDKVVVPVDTREGEPWSKAWNRFQNKLSLPAERTVVIYGHDAKMDLQTEISTDISPWLGSNKKKPPKKHRKQGVRYAFGLDSGCGRGRRLSALVIEAGPDGVEHRVESIDCGVAVEDHEDRNENGGDAE</sequence>
<evidence type="ECO:0000313" key="5">
    <source>
        <dbReference type="Proteomes" id="UP001302126"/>
    </source>
</evidence>
<reference evidence="4" key="2">
    <citation type="submission" date="2023-05" db="EMBL/GenBank/DDBJ databases">
        <authorList>
            <consortium name="Lawrence Berkeley National Laboratory"/>
            <person name="Steindorff A."/>
            <person name="Hensen N."/>
            <person name="Bonometti L."/>
            <person name="Westerberg I."/>
            <person name="Brannstrom I.O."/>
            <person name="Guillou S."/>
            <person name="Cros-Aarteil S."/>
            <person name="Calhoun S."/>
            <person name="Haridas S."/>
            <person name="Kuo A."/>
            <person name="Mondo S."/>
            <person name="Pangilinan J."/>
            <person name="Riley R."/>
            <person name="Labutti K."/>
            <person name="Andreopoulos B."/>
            <person name="Lipzen A."/>
            <person name="Chen C."/>
            <person name="Yanf M."/>
            <person name="Daum C."/>
            <person name="Ng V."/>
            <person name="Clum A."/>
            <person name="Ohm R."/>
            <person name="Martin F."/>
            <person name="Silar P."/>
            <person name="Natvig D."/>
            <person name="Lalanne C."/>
            <person name="Gautier V."/>
            <person name="Ament-Velasquez S.L."/>
            <person name="Kruys A."/>
            <person name="Hutchinson M.I."/>
            <person name="Powell A.J."/>
            <person name="Barry K."/>
            <person name="Miller A.N."/>
            <person name="Grigoriev I.V."/>
            <person name="Debuchy R."/>
            <person name="Gladieux P."/>
            <person name="Thoren M.H."/>
            <person name="Johannesson H."/>
        </authorList>
    </citation>
    <scope>NUCLEOTIDE SEQUENCE</scope>
    <source>
        <strain evidence="4">PSN309</strain>
    </source>
</reference>
<organism evidence="4 5">
    <name type="scientific">Podospora australis</name>
    <dbReference type="NCBI Taxonomy" id="1536484"/>
    <lineage>
        <taxon>Eukaryota</taxon>
        <taxon>Fungi</taxon>
        <taxon>Dikarya</taxon>
        <taxon>Ascomycota</taxon>
        <taxon>Pezizomycotina</taxon>
        <taxon>Sordariomycetes</taxon>
        <taxon>Sordariomycetidae</taxon>
        <taxon>Sordariales</taxon>
        <taxon>Podosporaceae</taxon>
        <taxon>Podospora</taxon>
    </lineage>
</organism>
<dbReference type="GO" id="GO:0016791">
    <property type="term" value="F:phosphatase activity"/>
    <property type="evidence" value="ECO:0007669"/>
    <property type="project" value="TreeGrafter"/>
</dbReference>
<dbReference type="AlphaFoldDB" id="A0AAN6X2E2"/>
<feature type="compositionally biased region" description="Acidic residues" evidence="1">
    <location>
        <begin position="397"/>
        <end position="414"/>
    </location>
</feature>
<dbReference type="GO" id="GO:0006798">
    <property type="term" value="P:polyphosphate catabolic process"/>
    <property type="evidence" value="ECO:0007669"/>
    <property type="project" value="TreeGrafter"/>
</dbReference>
<dbReference type="SUPFAM" id="SSF56300">
    <property type="entry name" value="Metallo-dependent phosphatases"/>
    <property type="match status" value="1"/>
</dbReference>
<keyword evidence="2" id="KW-1133">Transmembrane helix</keyword>
<keyword evidence="2" id="KW-0812">Transmembrane</keyword>
<gene>
    <name evidence="4" type="ORF">QBC35DRAFT_201646</name>
</gene>
<feature type="region of interest" description="Disordered" evidence="1">
    <location>
        <begin position="257"/>
        <end position="297"/>
    </location>
</feature>
<feature type="region of interest" description="Disordered" evidence="1">
    <location>
        <begin position="326"/>
        <end position="346"/>
    </location>
</feature>
<dbReference type="Proteomes" id="UP001302126">
    <property type="component" value="Unassembled WGS sequence"/>
</dbReference>
<feature type="compositionally biased region" description="Basic residues" evidence="1">
    <location>
        <begin position="381"/>
        <end position="393"/>
    </location>
</feature>
<accession>A0AAN6X2E2</accession>